<evidence type="ECO:0000256" key="7">
    <source>
        <dbReference type="SAM" id="MobiDB-lite"/>
    </source>
</evidence>
<comment type="cofactor">
    <cofactor evidence="2">
        <name>Mg(2+)</name>
        <dbReference type="ChEBI" id="CHEBI:18420"/>
    </cofactor>
</comment>
<dbReference type="CDD" id="cd03426">
    <property type="entry name" value="NUDIX_CoAse_Nudt7"/>
    <property type="match status" value="1"/>
</dbReference>
<evidence type="ECO:0000256" key="4">
    <source>
        <dbReference type="ARBA" id="ARBA00022801"/>
    </source>
</evidence>
<proteinExistence type="predicted"/>
<evidence type="ECO:0000256" key="2">
    <source>
        <dbReference type="ARBA" id="ARBA00001946"/>
    </source>
</evidence>
<keyword evidence="5" id="KW-0460">Magnesium</keyword>
<evidence type="ECO:0000259" key="8">
    <source>
        <dbReference type="PROSITE" id="PS51462"/>
    </source>
</evidence>
<dbReference type="Pfam" id="PF00293">
    <property type="entry name" value="NUDIX"/>
    <property type="match status" value="1"/>
</dbReference>
<dbReference type="PROSITE" id="PS51462">
    <property type="entry name" value="NUDIX"/>
    <property type="match status" value="1"/>
</dbReference>
<dbReference type="GO" id="GO:0046872">
    <property type="term" value="F:metal ion binding"/>
    <property type="evidence" value="ECO:0007669"/>
    <property type="project" value="UniProtKB-KW"/>
</dbReference>
<sequence>MTAQEHGERHRAGFGPSGPSGADASGGGRPSEAPGTVTTPEWLASLARAGARMPVPSVMRPPESGGRRSAVLILFGEGEHGPDVLLIQRNNGLRRHSGQPAFPGGSFEPGDEGPEDCAVREAVEETGVDPVGIELLGRLPELFIRPSAFRVTPVMAWWREPSEVRAADAGEVAGVVRVPVSELADPANRIRARHPNGSSGPAFRVHGMLVWGFTAAILDRLLVLGGWERPWLDGQEAEPVALPGGGTGEDVRRAAGPGREGRGS</sequence>
<gene>
    <name evidence="9" type="ORF">HNR25_002676</name>
</gene>
<name>A0A841E6Z3_9ACTN</name>
<dbReference type="InterPro" id="IPR000086">
    <property type="entry name" value="NUDIX_hydrolase_dom"/>
</dbReference>
<feature type="domain" description="Nudix hydrolase" evidence="8">
    <location>
        <begin position="65"/>
        <end position="205"/>
    </location>
</feature>
<accession>A0A841E6Z3</accession>
<dbReference type="InterPro" id="IPR045121">
    <property type="entry name" value="CoAse"/>
</dbReference>
<feature type="compositionally biased region" description="Basic and acidic residues" evidence="7">
    <location>
        <begin position="249"/>
        <end position="264"/>
    </location>
</feature>
<keyword evidence="3" id="KW-0479">Metal-binding</keyword>
<dbReference type="AlphaFoldDB" id="A0A841E6Z3"/>
<organism evidence="9 10">
    <name type="scientific">Streptomonospora salina</name>
    <dbReference type="NCBI Taxonomy" id="104205"/>
    <lineage>
        <taxon>Bacteria</taxon>
        <taxon>Bacillati</taxon>
        <taxon>Actinomycetota</taxon>
        <taxon>Actinomycetes</taxon>
        <taxon>Streptosporangiales</taxon>
        <taxon>Nocardiopsidaceae</taxon>
        <taxon>Streptomonospora</taxon>
    </lineage>
</organism>
<evidence type="ECO:0000313" key="10">
    <source>
        <dbReference type="Proteomes" id="UP000578077"/>
    </source>
</evidence>
<feature type="compositionally biased region" description="Basic and acidic residues" evidence="7">
    <location>
        <begin position="1"/>
        <end position="11"/>
    </location>
</feature>
<dbReference type="InterPro" id="IPR015797">
    <property type="entry name" value="NUDIX_hydrolase-like_dom_sf"/>
</dbReference>
<dbReference type="SUPFAM" id="SSF55811">
    <property type="entry name" value="Nudix"/>
    <property type="match status" value="1"/>
</dbReference>
<keyword evidence="4" id="KW-0378">Hydrolase</keyword>
<feature type="compositionally biased region" description="Low complexity" evidence="7">
    <location>
        <begin position="13"/>
        <end position="23"/>
    </location>
</feature>
<dbReference type="Proteomes" id="UP000578077">
    <property type="component" value="Unassembled WGS sequence"/>
</dbReference>
<evidence type="ECO:0000256" key="1">
    <source>
        <dbReference type="ARBA" id="ARBA00001936"/>
    </source>
</evidence>
<comment type="caution">
    <text evidence="9">The sequence shown here is derived from an EMBL/GenBank/DDBJ whole genome shotgun (WGS) entry which is preliminary data.</text>
</comment>
<reference evidence="9 10" key="1">
    <citation type="submission" date="2020-08" db="EMBL/GenBank/DDBJ databases">
        <title>Sequencing the genomes of 1000 actinobacteria strains.</title>
        <authorList>
            <person name="Klenk H.-P."/>
        </authorList>
    </citation>
    <scope>NUCLEOTIDE SEQUENCE [LARGE SCALE GENOMIC DNA]</scope>
    <source>
        <strain evidence="9 10">DSM 44593</strain>
    </source>
</reference>
<dbReference type="GO" id="GO:0010945">
    <property type="term" value="F:coenzyme A diphosphatase activity"/>
    <property type="evidence" value="ECO:0007669"/>
    <property type="project" value="InterPro"/>
</dbReference>
<dbReference type="Gene3D" id="3.90.79.10">
    <property type="entry name" value="Nucleoside Triphosphate Pyrophosphohydrolase"/>
    <property type="match status" value="1"/>
</dbReference>
<feature type="region of interest" description="Disordered" evidence="7">
    <location>
        <begin position="237"/>
        <end position="264"/>
    </location>
</feature>
<keyword evidence="10" id="KW-1185">Reference proteome</keyword>
<protein>
    <submittedName>
        <fullName evidence="9">8-oxo-dGTP pyrophosphatase MutT (NUDIX family)</fullName>
    </submittedName>
</protein>
<evidence type="ECO:0000256" key="5">
    <source>
        <dbReference type="ARBA" id="ARBA00022842"/>
    </source>
</evidence>
<comment type="cofactor">
    <cofactor evidence="1">
        <name>Mn(2+)</name>
        <dbReference type="ChEBI" id="CHEBI:29035"/>
    </cofactor>
</comment>
<evidence type="ECO:0000256" key="3">
    <source>
        <dbReference type="ARBA" id="ARBA00022723"/>
    </source>
</evidence>
<dbReference type="EMBL" id="JACHLY010000001">
    <property type="protein sequence ID" value="MBB5998925.1"/>
    <property type="molecule type" value="Genomic_DNA"/>
</dbReference>
<feature type="region of interest" description="Disordered" evidence="7">
    <location>
        <begin position="1"/>
        <end position="42"/>
    </location>
</feature>
<evidence type="ECO:0000256" key="6">
    <source>
        <dbReference type="ARBA" id="ARBA00023211"/>
    </source>
</evidence>
<evidence type="ECO:0000313" key="9">
    <source>
        <dbReference type="EMBL" id="MBB5998925.1"/>
    </source>
</evidence>
<keyword evidence="6" id="KW-0464">Manganese</keyword>
<dbReference type="PANTHER" id="PTHR12992:SF11">
    <property type="entry name" value="MITOCHONDRIAL COENZYME A DIPHOSPHATASE NUDT8"/>
    <property type="match status" value="1"/>
</dbReference>
<dbReference type="PANTHER" id="PTHR12992">
    <property type="entry name" value="NUDIX HYDROLASE"/>
    <property type="match status" value="1"/>
</dbReference>